<dbReference type="GeneID" id="105433099"/>
<dbReference type="RefSeq" id="XP_011646521.1">
    <property type="nucleotide sequence ID" value="XM_011648219.1"/>
</dbReference>
<organism evidence="1 2">
    <name type="scientific">Pogonomyrmex barbatus</name>
    <name type="common">red harvester ant</name>
    <dbReference type="NCBI Taxonomy" id="144034"/>
    <lineage>
        <taxon>Eukaryota</taxon>
        <taxon>Metazoa</taxon>
        <taxon>Ecdysozoa</taxon>
        <taxon>Arthropoda</taxon>
        <taxon>Hexapoda</taxon>
        <taxon>Insecta</taxon>
        <taxon>Pterygota</taxon>
        <taxon>Neoptera</taxon>
        <taxon>Endopterygota</taxon>
        <taxon>Hymenoptera</taxon>
        <taxon>Apocrita</taxon>
        <taxon>Aculeata</taxon>
        <taxon>Formicoidea</taxon>
        <taxon>Formicidae</taxon>
        <taxon>Myrmicinae</taxon>
        <taxon>Pogonomyrmex</taxon>
    </lineage>
</organism>
<proteinExistence type="predicted"/>
<reference evidence="2 3" key="1">
    <citation type="submission" date="2025-04" db="UniProtKB">
        <authorList>
            <consortium name="RefSeq"/>
        </authorList>
    </citation>
    <scope>IDENTIFICATION</scope>
</reference>
<dbReference type="KEGG" id="pbar:105433099"/>
<dbReference type="RefSeq" id="XP_011646520.1">
    <property type="nucleotide sequence ID" value="XM_011648218.2"/>
</dbReference>
<gene>
    <name evidence="2 3" type="primary">LOC105433099</name>
</gene>
<sequence>MSPHDDPLLSLTSLIALVDQQIDKRARTSQSSRSMPRYYSLANGLLGLLSKSLSIFIYDGSWNFIKISTFKKHNKREYAQGENKQTAAAMPSTLMADGTMVLQYRRIMQQSTLL</sequence>
<evidence type="ECO:0000313" key="2">
    <source>
        <dbReference type="RefSeq" id="XP_011646520.1"/>
    </source>
</evidence>
<protein>
    <submittedName>
        <fullName evidence="2 3">Uncharacterized protein LOC105433099 isoform X1</fullName>
    </submittedName>
</protein>
<evidence type="ECO:0000313" key="3">
    <source>
        <dbReference type="RefSeq" id="XP_011646521.1"/>
    </source>
</evidence>
<evidence type="ECO:0000313" key="1">
    <source>
        <dbReference type="Proteomes" id="UP000504615"/>
    </source>
</evidence>
<accession>A0A6I9XKY0</accession>
<name>A0A6I9XKY0_9HYME</name>
<dbReference type="AlphaFoldDB" id="A0A6I9XKY0"/>
<keyword evidence="1" id="KW-1185">Reference proteome</keyword>
<dbReference type="Proteomes" id="UP000504615">
    <property type="component" value="Unplaced"/>
</dbReference>